<evidence type="ECO:0000313" key="3">
    <source>
        <dbReference type="Proteomes" id="UP000006320"/>
    </source>
</evidence>
<keyword evidence="1" id="KW-1133">Transmembrane helix</keyword>
<dbReference type="Proteomes" id="UP000006320">
    <property type="component" value="Unassembled WGS sequence"/>
</dbReference>
<sequence>MMEHGYLGTLFSIVFDTDNLILAAILLAAQSLTSHNDMVMDKLKGNLPS</sequence>
<evidence type="ECO:0000256" key="1">
    <source>
        <dbReference type="SAM" id="Phobius"/>
    </source>
</evidence>
<gene>
    <name evidence="2" type="ORF">GCHA_3566</name>
</gene>
<dbReference type="AlphaFoldDB" id="A0AAV3V3M8"/>
<reference evidence="2 3" key="1">
    <citation type="journal article" date="2017" name="Antonie Van Leeuwenhoek">
        <title>Rhizobium rhizosphaerae sp. nov., a novel species isolated from rice rhizosphere.</title>
        <authorList>
            <person name="Zhao J.J."/>
            <person name="Zhang J."/>
            <person name="Zhang R.J."/>
            <person name="Zhang C.W."/>
            <person name="Yin H.Q."/>
            <person name="Zhang X.X."/>
        </authorList>
    </citation>
    <scope>NUCLEOTIDE SEQUENCE [LARGE SCALE GENOMIC DNA]</scope>
    <source>
        <strain evidence="2 3">S18K6</strain>
    </source>
</reference>
<keyword evidence="1" id="KW-0812">Transmembrane</keyword>
<dbReference type="EMBL" id="BAEM01000043">
    <property type="protein sequence ID" value="GAC11496.1"/>
    <property type="molecule type" value="Genomic_DNA"/>
</dbReference>
<evidence type="ECO:0000313" key="2">
    <source>
        <dbReference type="EMBL" id="GAC11496.1"/>
    </source>
</evidence>
<organism evidence="2 3">
    <name type="scientific">Paraglaciecola chathamensis S18K6</name>
    <dbReference type="NCBI Taxonomy" id="1127672"/>
    <lineage>
        <taxon>Bacteria</taxon>
        <taxon>Pseudomonadati</taxon>
        <taxon>Pseudomonadota</taxon>
        <taxon>Gammaproteobacteria</taxon>
        <taxon>Alteromonadales</taxon>
        <taxon>Alteromonadaceae</taxon>
        <taxon>Paraglaciecola</taxon>
    </lineage>
</organism>
<feature type="transmembrane region" description="Helical" evidence="1">
    <location>
        <begin position="6"/>
        <end position="29"/>
    </location>
</feature>
<keyword evidence="1" id="KW-0472">Membrane</keyword>
<accession>A0AAV3V3M8</accession>
<name>A0AAV3V3M8_9ALTE</name>
<proteinExistence type="predicted"/>
<protein>
    <submittedName>
        <fullName evidence="2">Uncharacterized protein</fullName>
    </submittedName>
</protein>
<comment type="caution">
    <text evidence="2">The sequence shown here is derived from an EMBL/GenBank/DDBJ whole genome shotgun (WGS) entry which is preliminary data.</text>
</comment>